<evidence type="ECO:0000256" key="14">
    <source>
        <dbReference type="RuleBase" id="RU003914"/>
    </source>
</evidence>
<evidence type="ECO:0000256" key="9">
    <source>
        <dbReference type="ARBA" id="ARBA00023306"/>
    </source>
</evidence>
<evidence type="ECO:0000256" key="6">
    <source>
        <dbReference type="ARBA" id="ARBA00023110"/>
    </source>
</evidence>
<dbReference type="GO" id="GO:0051301">
    <property type="term" value="P:cell division"/>
    <property type="evidence" value="ECO:0007669"/>
    <property type="project" value="UniProtKB-KW"/>
</dbReference>
<dbReference type="Pfam" id="PF05698">
    <property type="entry name" value="Trigger_C"/>
    <property type="match status" value="1"/>
</dbReference>
<dbReference type="SUPFAM" id="SSF109998">
    <property type="entry name" value="Triger factor/SurA peptide-binding domain-like"/>
    <property type="match status" value="1"/>
</dbReference>
<dbReference type="InterPro" id="IPR036611">
    <property type="entry name" value="Trigger_fac_ribosome-bd_sf"/>
</dbReference>
<reference evidence="16" key="1">
    <citation type="submission" date="2020-10" db="EMBL/GenBank/DDBJ databases">
        <authorList>
            <person name="Gilroy R."/>
        </authorList>
    </citation>
    <scope>NUCLEOTIDE SEQUENCE</scope>
    <source>
        <strain evidence="16">517</strain>
    </source>
</reference>
<evidence type="ECO:0000256" key="3">
    <source>
        <dbReference type="ARBA" id="ARBA00013194"/>
    </source>
</evidence>
<dbReference type="Gene3D" id="1.10.3120.10">
    <property type="entry name" value="Trigger factor, C-terminal domain"/>
    <property type="match status" value="1"/>
</dbReference>
<dbReference type="SUPFAM" id="SSF102735">
    <property type="entry name" value="Trigger factor ribosome-binding domain"/>
    <property type="match status" value="1"/>
</dbReference>
<dbReference type="GO" id="GO:0043335">
    <property type="term" value="P:protein unfolding"/>
    <property type="evidence" value="ECO:0007669"/>
    <property type="project" value="TreeGrafter"/>
</dbReference>
<dbReference type="PROSITE" id="PS50059">
    <property type="entry name" value="FKBP_PPIASE"/>
    <property type="match status" value="1"/>
</dbReference>
<dbReference type="Gene3D" id="3.10.50.40">
    <property type="match status" value="1"/>
</dbReference>
<comment type="caution">
    <text evidence="16">The sequence shown here is derived from an EMBL/GenBank/DDBJ whole genome shotgun (WGS) entry which is preliminary data.</text>
</comment>
<dbReference type="SUPFAM" id="SSF54534">
    <property type="entry name" value="FKBP-like"/>
    <property type="match status" value="1"/>
</dbReference>
<organism evidence="16 17">
    <name type="scientific">Candidatus Stercoripulliclostridium pullicola</name>
    <dbReference type="NCBI Taxonomy" id="2840953"/>
    <lineage>
        <taxon>Bacteria</taxon>
        <taxon>Bacillati</taxon>
        <taxon>Bacillota</taxon>
        <taxon>Clostridia</taxon>
        <taxon>Eubacteriales</taxon>
        <taxon>Candidatus Stercoripulliclostridium</taxon>
    </lineage>
</organism>
<dbReference type="Pfam" id="PF00254">
    <property type="entry name" value="FKBP_C"/>
    <property type="match status" value="1"/>
</dbReference>
<dbReference type="InterPro" id="IPR008881">
    <property type="entry name" value="Trigger_fac_ribosome-bd_bac"/>
</dbReference>
<keyword evidence="6 12" id="KW-0697">Rotamase</keyword>
<evidence type="ECO:0000259" key="15">
    <source>
        <dbReference type="PROSITE" id="PS50059"/>
    </source>
</evidence>
<evidence type="ECO:0000256" key="1">
    <source>
        <dbReference type="ARBA" id="ARBA00000971"/>
    </source>
</evidence>
<dbReference type="GO" id="GO:0015031">
    <property type="term" value="P:protein transport"/>
    <property type="evidence" value="ECO:0007669"/>
    <property type="project" value="UniProtKB-UniRule"/>
</dbReference>
<dbReference type="PANTHER" id="PTHR30560:SF3">
    <property type="entry name" value="TRIGGER FACTOR-LIKE PROTEIN TIG, CHLOROPLASTIC"/>
    <property type="match status" value="1"/>
</dbReference>
<dbReference type="EC" id="5.2.1.8" evidence="3 12"/>
<dbReference type="InterPro" id="IPR037041">
    <property type="entry name" value="Trigger_fac_C_sf"/>
</dbReference>
<dbReference type="PANTHER" id="PTHR30560">
    <property type="entry name" value="TRIGGER FACTOR CHAPERONE AND PEPTIDYL-PROLYL CIS/TRANS ISOMERASE"/>
    <property type="match status" value="1"/>
</dbReference>
<keyword evidence="7 12" id="KW-0143">Chaperone</keyword>
<evidence type="ECO:0000256" key="10">
    <source>
        <dbReference type="ARBA" id="ARBA00024849"/>
    </source>
</evidence>
<keyword evidence="9 12" id="KW-0131">Cell cycle</keyword>
<comment type="function">
    <text evidence="10 12">Involved in protein export. Acts as a chaperone by maintaining the newly synthesized protein in an open conformation. Functions as a peptidyl-prolyl cis-trans isomerase.</text>
</comment>
<dbReference type="HAMAP" id="MF_00303">
    <property type="entry name" value="Trigger_factor_Tig"/>
    <property type="match status" value="1"/>
</dbReference>
<proteinExistence type="inferred from homology"/>
<dbReference type="FunFam" id="3.10.50.40:FF:000001">
    <property type="entry name" value="Trigger factor"/>
    <property type="match status" value="1"/>
</dbReference>
<evidence type="ECO:0000256" key="5">
    <source>
        <dbReference type="ARBA" id="ARBA00022618"/>
    </source>
</evidence>
<dbReference type="AlphaFoldDB" id="A0A940ID31"/>
<reference evidence="16" key="2">
    <citation type="journal article" date="2021" name="PeerJ">
        <title>Extensive microbial diversity within the chicken gut microbiome revealed by metagenomics and culture.</title>
        <authorList>
            <person name="Gilroy R."/>
            <person name="Ravi A."/>
            <person name="Getino M."/>
            <person name="Pursley I."/>
            <person name="Horton D.L."/>
            <person name="Alikhan N.F."/>
            <person name="Baker D."/>
            <person name="Gharbi K."/>
            <person name="Hall N."/>
            <person name="Watson M."/>
            <person name="Adriaenssens E.M."/>
            <person name="Foster-Nyarko E."/>
            <person name="Jarju S."/>
            <person name="Secka A."/>
            <person name="Antonio M."/>
            <person name="Oren A."/>
            <person name="Chaudhuri R.R."/>
            <person name="La Ragione R."/>
            <person name="Hildebrand F."/>
            <person name="Pallen M.J."/>
        </authorList>
    </citation>
    <scope>NUCLEOTIDE SEQUENCE</scope>
    <source>
        <strain evidence="16">517</strain>
    </source>
</reference>
<comment type="domain">
    <text evidence="12">Consists of 3 domains; the N-terminus binds the ribosome, the middle domain has PPIase activity, while the C-terminus has intrinsic chaperone activity on its own.</text>
</comment>
<sequence>MEYSIQKLEKSRVEIAVSVDKAEWKDLIQQAFIKNKSRFSIEGFRPGKVPFGVLAKRYGEEIFYEDAADLAIGKHYGDIVEKEKLNVVARPDVDINVIDADGLKFVCTVAVYPEFELGAYTGLKIKKVARRVKKEDVTAEIDREREANARFIDVTDRAVQEGDMIEFDYSGSVDGVKFDGGTAEKYTLTVGSKQFIPGFEDQLVGKKIGEKFDVNVTFPEDYHAEDLKGKAAKFECLIHTIKYKELPVADDEFAKDLGEFDTFKEYEASVKARLQKKADDEATAKEDEALLKAIMDATSVELPDAMIEDELDRQLEGMKASMSRYGLKFEDYLKYMNTTVDDIRKERRAQAEADCKTGVVLEAIVKKENLIPTKEEFEAELKKQADEAGKSVEEYTKDWDEYRYNYTMNKLVDDKLFKFLRENNEIA</sequence>
<keyword evidence="5 12" id="KW-0132">Cell division</keyword>
<dbReference type="GO" id="GO:0003755">
    <property type="term" value="F:peptidyl-prolyl cis-trans isomerase activity"/>
    <property type="evidence" value="ECO:0007669"/>
    <property type="project" value="UniProtKB-UniRule"/>
</dbReference>
<accession>A0A940ID31</accession>
<feature type="domain" description="PPIase FKBP-type" evidence="15">
    <location>
        <begin position="162"/>
        <end position="247"/>
    </location>
</feature>
<evidence type="ECO:0000256" key="13">
    <source>
        <dbReference type="PROSITE-ProRule" id="PRU00277"/>
    </source>
</evidence>
<evidence type="ECO:0000313" key="17">
    <source>
        <dbReference type="Proteomes" id="UP000727857"/>
    </source>
</evidence>
<dbReference type="Gene3D" id="3.30.70.1050">
    <property type="entry name" value="Trigger factor ribosome-binding domain"/>
    <property type="match status" value="1"/>
</dbReference>
<dbReference type="InterPro" id="IPR008880">
    <property type="entry name" value="Trigger_fac_C"/>
</dbReference>
<evidence type="ECO:0000256" key="8">
    <source>
        <dbReference type="ARBA" id="ARBA00023235"/>
    </source>
</evidence>
<keyword evidence="8 12" id="KW-0413">Isomerase</keyword>
<dbReference type="InterPro" id="IPR046357">
    <property type="entry name" value="PPIase_dom_sf"/>
</dbReference>
<dbReference type="GO" id="GO:0051083">
    <property type="term" value="P:'de novo' cotranslational protein folding"/>
    <property type="evidence" value="ECO:0007669"/>
    <property type="project" value="TreeGrafter"/>
</dbReference>
<gene>
    <name evidence="12" type="primary">tig</name>
    <name evidence="16" type="ORF">IAB16_03885</name>
</gene>
<dbReference type="GO" id="GO:0044183">
    <property type="term" value="F:protein folding chaperone"/>
    <property type="evidence" value="ECO:0007669"/>
    <property type="project" value="TreeGrafter"/>
</dbReference>
<name>A0A940ID31_9FIRM</name>
<dbReference type="NCBIfam" id="TIGR00115">
    <property type="entry name" value="tig"/>
    <property type="match status" value="1"/>
</dbReference>
<comment type="catalytic activity">
    <reaction evidence="1 12 13">
        <text>[protein]-peptidylproline (omega=180) = [protein]-peptidylproline (omega=0)</text>
        <dbReference type="Rhea" id="RHEA:16237"/>
        <dbReference type="Rhea" id="RHEA-COMP:10747"/>
        <dbReference type="Rhea" id="RHEA-COMP:10748"/>
        <dbReference type="ChEBI" id="CHEBI:83833"/>
        <dbReference type="ChEBI" id="CHEBI:83834"/>
        <dbReference type="EC" id="5.2.1.8"/>
    </reaction>
</comment>
<dbReference type="EMBL" id="JADINF010000098">
    <property type="protein sequence ID" value="MBO8424136.1"/>
    <property type="molecule type" value="Genomic_DNA"/>
</dbReference>
<dbReference type="Proteomes" id="UP000727857">
    <property type="component" value="Unassembled WGS sequence"/>
</dbReference>
<evidence type="ECO:0000256" key="11">
    <source>
        <dbReference type="ARBA" id="ARBA00029986"/>
    </source>
</evidence>
<dbReference type="PIRSF" id="PIRSF003095">
    <property type="entry name" value="Trigger_factor"/>
    <property type="match status" value="1"/>
</dbReference>
<evidence type="ECO:0000256" key="7">
    <source>
        <dbReference type="ARBA" id="ARBA00023186"/>
    </source>
</evidence>
<dbReference type="InterPro" id="IPR005215">
    <property type="entry name" value="Trig_fac"/>
</dbReference>
<evidence type="ECO:0000256" key="2">
    <source>
        <dbReference type="ARBA" id="ARBA00005464"/>
    </source>
</evidence>
<protein>
    <recommendedName>
        <fullName evidence="4 12">Trigger factor</fullName>
        <shortName evidence="12">TF</shortName>
        <ecNumber evidence="3 12">5.2.1.8</ecNumber>
    </recommendedName>
    <alternativeName>
        <fullName evidence="11 12">PPIase</fullName>
    </alternativeName>
</protein>
<dbReference type="Pfam" id="PF05697">
    <property type="entry name" value="Trigger_N"/>
    <property type="match status" value="1"/>
</dbReference>
<evidence type="ECO:0000256" key="12">
    <source>
        <dbReference type="HAMAP-Rule" id="MF_00303"/>
    </source>
</evidence>
<comment type="similarity">
    <text evidence="2 12 14">Belongs to the FKBP-type PPIase family. Tig subfamily.</text>
</comment>
<dbReference type="GO" id="GO:0043022">
    <property type="term" value="F:ribosome binding"/>
    <property type="evidence" value="ECO:0007669"/>
    <property type="project" value="TreeGrafter"/>
</dbReference>
<keyword evidence="12" id="KW-0963">Cytoplasm</keyword>
<dbReference type="InterPro" id="IPR001179">
    <property type="entry name" value="PPIase_FKBP_dom"/>
</dbReference>
<evidence type="ECO:0000256" key="4">
    <source>
        <dbReference type="ARBA" id="ARBA00016902"/>
    </source>
</evidence>
<dbReference type="GO" id="GO:0005737">
    <property type="term" value="C:cytoplasm"/>
    <property type="evidence" value="ECO:0007669"/>
    <property type="project" value="UniProtKB-SubCell"/>
</dbReference>
<dbReference type="InterPro" id="IPR027304">
    <property type="entry name" value="Trigger_fact/SurA_dom_sf"/>
</dbReference>
<comment type="subcellular location">
    <subcellularLocation>
        <location evidence="12">Cytoplasm</location>
    </subcellularLocation>
    <text evidence="12">About half TF is bound to the ribosome near the polypeptide exit tunnel while the other half is free in the cytoplasm.</text>
</comment>
<evidence type="ECO:0000313" key="16">
    <source>
        <dbReference type="EMBL" id="MBO8424136.1"/>
    </source>
</evidence>